<dbReference type="FunFam" id="3.40.50.200:FF:000014">
    <property type="entry name" value="Proteinase K"/>
    <property type="match status" value="1"/>
</dbReference>
<dbReference type="InterPro" id="IPR036852">
    <property type="entry name" value="Peptidase_S8/S53_dom_sf"/>
</dbReference>
<proteinExistence type="inferred from homology"/>
<keyword evidence="7" id="KW-0472">Membrane</keyword>
<dbReference type="SUPFAM" id="SSF54897">
    <property type="entry name" value="Protease propeptides/inhibitors"/>
    <property type="match status" value="1"/>
</dbReference>
<dbReference type="InterPro" id="IPR022398">
    <property type="entry name" value="Peptidase_S8_His-AS"/>
</dbReference>
<keyword evidence="3 5" id="KW-0378">Hydrolase</keyword>
<dbReference type="Proteomes" id="UP000291591">
    <property type="component" value="Unassembled WGS sequence"/>
</dbReference>
<feature type="transmembrane region" description="Helical" evidence="7">
    <location>
        <begin position="29"/>
        <end position="51"/>
    </location>
</feature>
<dbReference type="Gene3D" id="3.30.70.80">
    <property type="entry name" value="Peptidase S8 propeptide/proteinase inhibitor I9"/>
    <property type="match status" value="1"/>
</dbReference>
<dbReference type="Pfam" id="PF00082">
    <property type="entry name" value="Peptidase_S8"/>
    <property type="match status" value="1"/>
</dbReference>
<dbReference type="PROSITE" id="PS00138">
    <property type="entry name" value="SUBTILASE_SER"/>
    <property type="match status" value="1"/>
</dbReference>
<name>A0A4Q7V2J1_PSEST</name>
<dbReference type="InterPro" id="IPR023827">
    <property type="entry name" value="Peptidase_S8_Asp-AS"/>
</dbReference>
<evidence type="ECO:0000256" key="5">
    <source>
        <dbReference type="PROSITE-ProRule" id="PRU01240"/>
    </source>
</evidence>
<evidence type="ECO:0000256" key="6">
    <source>
        <dbReference type="RuleBase" id="RU003355"/>
    </source>
</evidence>
<feature type="domain" description="Peptidase S8/S53" evidence="8">
    <location>
        <begin position="170"/>
        <end position="393"/>
    </location>
</feature>
<evidence type="ECO:0000313" key="10">
    <source>
        <dbReference type="EMBL" id="RZT88586.1"/>
    </source>
</evidence>
<dbReference type="PANTHER" id="PTHR43806:SF11">
    <property type="entry name" value="CEREVISIN-RELATED"/>
    <property type="match status" value="1"/>
</dbReference>
<keyword evidence="2 5" id="KW-0645">Protease</keyword>
<feature type="active site" description="Charge relay system" evidence="5">
    <location>
        <position position="360"/>
    </location>
</feature>
<evidence type="ECO:0000259" key="8">
    <source>
        <dbReference type="Pfam" id="PF00082"/>
    </source>
</evidence>
<keyword evidence="4 5" id="KW-0720">Serine protease</keyword>
<keyword evidence="7" id="KW-0812">Transmembrane</keyword>
<dbReference type="InterPro" id="IPR034193">
    <property type="entry name" value="PCSK9_ProteinaseK-like"/>
</dbReference>
<dbReference type="InterPro" id="IPR023828">
    <property type="entry name" value="Peptidase_S8_Ser-AS"/>
</dbReference>
<evidence type="ECO:0000256" key="2">
    <source>
        <dbReference type="ARBA" id="ARBA00022670"/>
    </source>
</evidence>
<feature type="active site" description="Charge relay system" evidence="5">
    <location>
        <position position="179"/>
    </location>
</feature>
<gene>
    <name evidence="10" type="ORF">EV383_5530</name>
</gene>
<dbReference type="InterPro" id="IPR015500">
    <property type="entry name" value="Peptidase_S8_subtilisin-rel"/>
</dbReference>
<dbReference type="PROSITE" id="PS00137">
    <property type="entry name" value="SUBTILASE_HIS"/>
    <property type="match status" value="1"/>
</dbReference>
<dbReference type="Pfam" id="PF05922">
    <property type="entry name" value="Inhibitor_I9"/>
    <property type="match status" value="1"/>
</dbReference>
<protein>
    <submittedName>
        <fullName evidence="10">Subtilisin family serine protease</fullName>
    </submittedName>
</protein>
<comment type="similarity">
    <text evidence="1 5 6">Belongs to the peptidase S8 family.</text>
</comment>
<evidence type="ECO:0000256" key="3">
    <source>
        <dbReference type="ARBA" id="ARBA00022801"/>
    </source>
</evidence>
<keyword evidence="11" id="KW-1185">Reference proteome</keyword>
<dbReference type="InterPro" id="IPR037045">
    <property type="entry name" value="S8pro/Inhibitor_I9_sf"/>
</dbReference>
<dbReference type="InterPro" id="IPR050131">
    <property type="entry name" value="Peptidase_S8_subtilisin-like"/>
</dbReference>
<reference evidence="10 11" key="1">
    <citation type="submission" date="2019-02" db="EMBL/GenBank/DDBJ databases">
        <title>Sequencing the genomes of 1000 actinobacteria strains.</title>
        <authorList>
            <person name="Klenk H.-P."/>
        </authorList>
    </citation>
    <scope>NUCLEOTIDE SEQUENCE [LARGE SCALE GENOMIC DNA]</scope>
    <source>
        <strain evidence="10 11">DSM 45779</strain>
    </source>
</reference>
<dbReference type="PROSITE" id="PS51892">
    <property type="entry name" value="SUBTILASE"/>
    <property type="match status" value="1"/>
</dbReference>
<sequence>MGHTCHPEHHRVSGTSCHRRLASLFVIRMLLRVVLLVTISAVAGALCVPAASAAPSAATASGYIVQTGSAEQTEKVAASVGVTPTSTFDEAVHGFAAKLDRVQAARMRAEPGVLGVEEDREITPLEPRGATHQDAPEAEGTQAKPVNWGLDRIDQRNLPLDGKYTTTATGAGVDVYVLDTGVDASHPDFGGRASLDTNTIDTQNEDCDGHGTVVAGIAASTTYGVAKGARVHGVKVLDCNGTGTLSSLIAGIDWVVKNKKGPSVAVMSWSYAGSPTLQAALKRMVDSGVFAASSAGNTGGNDCTALPRASKDVLVVANSQIDDQRATNSSTGPCVSLYAPGSRIVSTVPGGGVASYSGTSMAAPFAAGVAALYKQAKGDAPAATIRSWITDNAVPGVIKGGSVDGTADKLLNTGGL</sequence>
<dbReference type="InterPro" id="IPR000209">
    <property type="entry name" value="Peptidase_S8/S53_dom"/>
</dbReference>
<evidence type="ECO:0000256" key="1">
    <source>
        <dbReference type="ARBA" id="ARBA00011073"/>
    </source>
</evidence>
<dbReference type="PROSITE" id="PS00136">
    <property type="entry name" value="SUBTILASE_ASP"/>
    <property type="match status" value="1"/>
</dbReference>
<dbReference type="PANTHER" id="PTHR43806">
    <property type="entry name" value="PEPTIDASE S8"/>
    <property type="match status" value="1"/>
</dbReference>
<feature type="active site" description="Charge relay system" evidence="5">
    <location>
        <position position="210"/>
    </location>
</feature>
<dbReference type="PRINTS" id="PR00723">
    <property type="entry name" value="SUBTILISIN"/>
</dbReference>
<dbReference type="GO" id="GO:0006508">
    <property type="term" value="P:proteolysis"/>
    <property type="evidence" value="ECO:0007669"/>
    <property type="project" value="UniProtKB-KW"/>
</dbReference>
<keyword evidence="7" id="KW-1133">Transmembrane helix</keyword>
<dbReference type="InterPro" id="IPR010259">
    <property type="entry name" value="S8pro/Inhibitor_I9"/>
</dbReference>
<dbReference type="SUPFAM" id="SSF52743">
    <property type="entry name" value="Subtilisin-like"/>
    <property type="match status" value="1"/>
</dbReference>
<dbReference type="CDD" id="cd04077">
    <property type="entry name" value="Peptidases_S8_PCSK9_ProteinaseK_like"/>
    <property type="match status" value="1"/>
</dbReference>
<dbReference type="EMBL" id="SHKL01000001">
    <property type="protein sequence ID" value="RZT88586.1"/>
    <property type="molecule type" value="Genomic_DNA"/>
</dbReference>
<evidence type="ECO:0000256" key="4">
    <source>
        <dbReference type="ARBA" id="ARBA00022825"/>
    </source>
</evidence>
<dbReference type="GO" id="GO:0005615">
    <property type="term" value="C:extracellular space"/>
    <property type="evidence" value="ECO:0007669"/>
    <property type="project" value="TreeGrafter"/>
</dbReference>
<organism evidence="10 11">
    <name type="scientific">Pseudonocardia sediminis</name>
    <dbReference type="NCBI Taxonomy" id="1397368"/>
    <lineage>
        <taxon>Bacteria</taxon>
        <taxon>Bacillati</taxon>
        <taxon>Actinomycetota</taxon>
        <taxon>Actinomycetes</taxon>
        <taxon>Pseudonocardiales</taxon>
        <taxon>Pseudonocardiaceae</taxon>
        <taxon>Pseudonocardia</taxon>
    </lineage>
</organism>
<evidence type="ECO:0000259" key="9">
    <source>
        <dbReference type="Pfam" id="PF05922"/>
    </source>
</evidence>
<dbReference type="GO" id="GO:0004252">
    <property type="term" value="F:serine-type endopeptidase activity"/>
    <property type="evidence" value="ECO:0007669"/>
    <property type="project" value="UniProtKB-UniRule"/>
</dbReference>
<dbReference type="AlphaFoldDB" id="A0A4Q7V2J1"/>
<evidence type="ECO:0000256" key="7">
    <source>
        <dbReference type="SAM" id="Phobius"/>
    </source>
</evidence>
<comment type="caution">
    <text evidence="10">The sequence shown here is derived from an EMBL/GenBank/DDBJ whole genome shotgun (WGS) entry which is preliminary data.</text>
</comment>
<evidence type="ECO:0000313" key="11">
    <source>
        <dbReference type="Proteomes" id="UP000291591"/>
    </source>
</evidence>
<dbReference type="Gene3D" id="3.40.50.200">
    <property type="entry name" value="Peptidase S8/S53 domain"/>
    <property type="match status" value="1"/>
</dbReference>
<feature type="domain" description="Inhibitor I9" evidence="9">
    <location>
        <begin position="78"/>
        <end position="122"/>
    </location>
</feature>
<accession>A0A4Q7V2J1</accession>